<accession>K1SI40</accession>
<evidence type="ECO:0000313" key="1">
    <source>
        <dbReference type="EMBL" id="EKC60327.1"/>
    </source>
</evidence>
<protein>
    <submittedName>
        <fullName evidence="1">Uncharacterized protein</fullName>
    </submittedName>
</protein>
<proteinExistence type="predicted"/>
<dbReference type="EMBL" id="AJWY01008755">
    <property type="protein sequence ID" value="EKC60327.1"/>
    <property type="molecule type" value="Genomic_DNA"/>
</dbReference>
<reference evidence="1" key="1">
    <citation type="journal article" date="2013" name="Environ. Microbiol.">
        <title>Microbiota from the distal guts of lean and obese adolescents exhibit partial functional redundancy besides clear differences in community structure.</title>
        <authorList>
            <person name="Ferrer M."/>
            <person name="Ruiz A."/>
            <person name="Lanza F."/>
            <person name="Haange S.B."/>
            <person name="Oberbach A."/>
            <person name="Till H."/>
            <person name="Bargiela R."/>
            <person name="Campoy C."/>
            <person name="Segura M.T."/>
            <person name="Richter M."/>
            <person name="von Bergen M."/>
            <person name="Seifert J."/>
            <person name="Suarez A."/>
        </authorList>
    </citation>
    <scope>NUCLEOTIDE SEQUENCE</scope>
</reference>
<comment type="caution">
    <text evidence="1">The sequence shown here is derived from an EMBL/GenBank/DDBJ whole genome shotgun (WGS) entry which is preliminary data.</text>
</comment>
<dbReference type="AlphaFoldDB" id="K1SI40"/>
<organism evidence="1">
    <name type="scientific">human gut metagenome</name>
    <dbReference type="NCBI Taxonomy" id="408170"/>
    <lineage>
        <taxon>unclassified sequences</taxon>
        <taxon>metagenomes</taxon>
        <taxon>organismal metagenomes</taxon>
    </lineage>
</organism>
<sequence>RKIFSKMEQSALYKEKLQKAVYHSLSAMRGILEIVFKNGMTRYVLIKKHRNGGTYLLPDTFKGDMERKQIIVPSLRTDKDNPYSAQPMNLRYTFDEFFKAMPVEEYEIPITE</sequence>
<name>K1SI40_9ZZZZ</name>
<feature type="non-terminal residue" evidence="1">
    <location>
        <position position="1"/>
    </location>
</feature>
<gene>
    <name evidence="1" type="ORF">LEA_12923</name>
</gene>